<reference evidence="2 3" key="1">
    <citation type="journal article" date="2020" name="IScience">
        <title>Genome Sequencing of the Endangered Kingdonia uniflora (Circaeasteraceae, Ranunculales) Reveals Potential Mechanisms of Evolutionary Specialization.</title>
        <authorList>
            <person name="Sun Y."/>
            <person name="Deng T."/>
            <person name="Zhang A."/>
            <person name="Moore M.J."/>
            <person name="Landis J.B."/>
            <person name="Lin N."/>
            <person name="Zhang H."/>
            <person name="Zhang X."/>
            <person name="Huang J."/>
            <person name="Zhang X."/>
            <person name="Sun H."/>
            <person name="Wang H."/>
        </authorList>
    </citation>
    <scope>NUCLEOTIDE SEQUENCE [LARGE SCALE GENOMIC DNA]</scope>
    <source>
        <strain evidence="2">TB1705</strain>
        <tissue evidence="2">Leaf</tissue>
    </source>
</reference>
<evidence type="ECO:0000313" key="2">
    <source>
        <dbReference type="EMBL" id="KAF6143452.1"/>
    </source>
</evidence>
<evidence type="ECO:0000313" key="3">
    <source>
        <dbReference type="Proteomes" id="UP000541444"/>
    </source>
</evidence>
<evidence type="ECO:0000256" key="1">
    <source>
        <dbReference type="SAM" id="MobiDB-lite"/>
    </source>
</evidence>
<keyword evidence="3" id="KW-1185">Reference proteome</keyword>
<dbReference type="EMBL" id="JACGCM010002205">
    <property type="protein sequence ID" value="KAF6143452.1"/>
    <property type="molecule type" value="Genomic_DNA"/>
</dbReference>
<protein>
    <submittedName>
        <fullName evidence="2">Uncharacterized protein</fullName>
    </submittedName>
</protein>
<proteinExistence type="predicted"/>
<dbReference type="AlphaFoldDB" id="A0A7J7LLM3"/>
<organism evidence="2 3">
    <name type="scientific">Kingdonia uniflora</name>
    <dbReference type="NCBI Taxonomy" id="39325"/>
    <lineage>
        <taxon>Eukaryota</taxon>
        <taxon>Viridiplantae</taxon>
        <taxon>Streptophyta</taxon>
        <taxon>Embryophyta</taxon>
        <taxon>Tracheophyta</taxon>
        <taxon>Spermatophyta</taxon>
        <taxon>Magnoliopsida</taxon>
        <taxon>Ranunculales</taxon>
        <taxon>Circaeasteraceae</taxon>
        <taxon>Kingdonia</taxon>
    </lineage>
</organism>
<comment type="caution">
    <text evidence="2">The sequence shown here is derived from an EMBL/GenBank/DDBJ whole genome shotgun (WGS) entry which is preliminary data.</text>
</comment>
<feature type="region of interest" description="Disordered" evidence="1">
    <location>
        <begin position="29"/>
        <end position="62"/>
    </location>
</feature>
<dbReference type="OrthoDB" id="5835829at2759"/>
<name>A0A7J7LLM3_9MAGN</name>
<gene>
    <name evidence="2" type="ORF">GIB67_029621</name>
</gene>
<sequence length="123" mass="14361">MHTYNRDPGAVQWIQECIVETVDMVAGERTFTKTDNRENRKQEKSNPLSEPELMKQPEGFPPSTLKLLLHEPQYTSVHNTQFGEGVTFHERIIISMEECDTMAFRSCREIEAPFCDYIETQYN</sequence>
<accession>A0A7J7LLM3</accession>
<feature type="compositionally biased region" description="Basic and acidic residues" evidence="1">
    <location>
        <begin position="30"/>
        <end position="44"/>
    </location>
</feature>
<dbReference type="Proteomes" id="UP000541444">
    <property type="component" value="Unassembled WGS sequence"/>
</dbReference>